<evidence type="ECO:0000256" key="9">
    <source>
        <dbReference type="ARBA" id="ARBA00023157"/>
    </source>
</evidence>
<dbReference type="Proteomes" id="UP001177023">
    <property type="component" value="Unassembled WGS sequence"/>
</dbReference>
<feature type="domain" description="ShKT" evidence="15">
    <location>
        <begin position="443"/>
        <end position="477"/>
    </location>
</feature>
<dbReference type="AlphaFoldDB" id="A0AA36DBP7"/>
<dbReference type="CDD" id="cd04280">
    <property type="entry name" value="ZnMc_astacin_like"/>
    <property type="match status" value="1"/>
</dbReference>
<evidence type="ECO:0000256" key="14">
    <source>
        <dbReference type="SAM" id="MobiDB-lite"/>
    </source>
</evidence>
<evidence type="ECO:0000256" key="4">
    <source>
        <dbReference type="ARBA" id="ARBA00022729"/>
    </source>
</evidence>
<evidence type="ECO:0000256" key="10">
    <source>
        <dbReference type="ARBA" id="ARBA00023180"/>
    </source>
</evidence>
<comment type="cofactor">
    <cofactor evidence="12 13">
        <name>Zn(2+)</name>
        <dbReference type="ChEBI" id="CHEBI:29105"/>
    </cofactor>
    <text evidence="12 13">Binds 1 zinc ion per subunit.</text>
</comment>
<dbReference type="InterPro" id="IPR034035">
    <property type="entry name" value="Astacin-like_dom"/>
</dbReference>
<evidence type="ECO:0000256" key="8">
    <source>
        <dbReference type="ARBA" id="ARBA00023145"/>
    </source>
</evidence>
<keyword evidence="10" id="KW-0325">Glycoprotein</keyword>
<evidence type="ECO:0000259" key="16">
    <source>
        <dbReference type="PROSITE" id="PS51864"/>
    </source>
</evidence>
<dbReference type="SUPFAM" id="SSF55486">
    <property type="entry name" value="Metalloproteases ('zincins'), catalytic domain"/>
    <property type="match status" value="1"/>
</dbReference>
<evidence type="ECO:0000259" key="15">
    <source>
        <dbReference type="PROSITE" id="PS51670"/>
    </source>
</evidence>
<protein>
    <recommendedName>
        <fullName evidence="13">Metalloendopeptidase</fullName>
        <ecNumber evidence="13">3.4.24.-</ecNumber>
    </recommendedName>
</protein>
<keyword evidence="9 11" id="KW-1015">Disulfide bond</keyword>
<dbReference type="InterPro" id="IPR003582">
    <property type="entry name" value="ShKT_dom"/>
</dbReference>
<evidence type="ECO:0000256" key="11">
    <source>
        <dbReference type="PROSITE-ProRule" id="PRU01005"/>
    </source>
</evidence>
<dbReference type="Gene3D" id="1.10.10.1940">
    <property type="match status" value="3"/>
</dbReference>
<dbReference type="Pfam" id="PF01549">
    <property type="entry name" value="ShK"/>
    <property type="match status" value="3"/>
</dbReference>
<keyword evidence="6 12" id="KW-0862">Zinc</keyword>
<dbReference type="PROSITE" id="PS51670">
    <property type="entry name" value="SHKT"/>
    <property type="match status" value="3"/>
</dbReference>
<keyword evidence="2 12" id="KW-0645">Protease</keyword>
<dbReference type="Gene3D" id="3.40.390.10">
    <property type="entry name" value="Collagenase (Catalytic Domain)"/>
    <property type="match status" value="1"/>
</dbReference>
<evidence type="ECO:0000256" key="3">
    <source>
        <dbReference type="ARBA" id="ARBA00022723"/>
    </source>
</evidence>
<comment type="caution">
    <text evidence="11">Lacks conserved residue(s) required for the propagation of feature annotation.</text>
</comment>
<dbReference type="InterPro" id="IPR006026">
    <property type="entry name" value="Peptidase_Metallo"/>
</dbReference>
<dbReference type="InterPro" id="IPR001506">
    <property type="entry name" value="Peptidase_M12A"/>
</dbReference>
<evidence type="ECO:0000256" key="7">
    <source>
        <dbReference type="ARBA" id="ARBA00023049"/>
    </source>
</evidence>
<dbReference type="SMART" id="SM00235">
    <property type="entry name" value="ZnMc"/>
    <property type="match status" value="1"/>
</dbReference>
<accession>A0AA36DBP7</accession>
<gene>
    <name evidence="17" type="ORF">MSPICULIGERA_LOCUS21431</name>
</gene>
<dbReference type="SMART" id="SM00254">
    <property type="entry name" value="ShKT"/>
    <property type="match status" value="3"/>
</dbReference>
<dbReference type="PROSITE" id="PS51864">
    <property type="entry name" value="ASTACIN"/>
    <property type="match status" value="1"/>
</dbReference>
<dbReference type="PANTHER" id="PTHR10127:SF897">
    <property type="entry name" value="ZINC METALLOPROTEINASE NAS-15"/>
    <property type="match status" value="1"/>
</dbReference>
<reference evidence="17" key="1">
    <citation type="submission" date="2023-06" db="EMBL/GenBank/DDBJ databases">
        <authorList>
            <person name="Delattre M."/>
        </authorList>
    </citation>
    <scope>NUCLEOTIDE SEQUENCE</scope>
    <source>
        <strain evidence="17">AF72</strain>
    </source>
</reference>
<feature type="region of interest" description="Disordered" evidence="14">
    <location>
        <begin position="505"/>
        <end position="524"/>
    </location>
</feature>
<name>A0AA36DBP7_9BILA</name>
<feature type="chain" id="PRO_5041484604" description="Metalloendopeptidase" evidence="13">
    <location>
        <begin position="18"/>
        <end position="564"/>
    </location>
</feature>
<evidence type="ECO:0000256" key="1">
    <source>
        <dbReference type="ARBA" id="ARBA00002657"/>
    </source>
</evidence>
<dbReference type="EMBL" id="CATQJA010002665">
    <property type="protein sequence ID" value="CAJ0583344.1"/>
    <property type="molecule type" value="Genomic_DNA"/>
</dbReference>
<evidence type="ECO:0000256" key="6">
    <source>
        <dbReference type="ARBA" id="ARBA00022833"/>
    </source>
</evidence>
<evidence type="ECO:0000256" key="2">
    <source>
        <dbReference type="ARBA" id="ARBA00022670"/>
    </source>
</evidence>
<evidence type="ECO:0000256" key="13">
    <source>
        <dbReference type="RuleBase" id="RU361183"/>
    </source>
</evidence>
<keyword evidence="7 12" id="KW-0482">Metalloprotease</keyword>
<proteinExistence type="predicted"/>
<feature type="disulfide bond" evidence="11">
    <location>
        <begin position="443"/>
        <end position="477"/>
    </location>
</feature>
<feature type="domain" description="ShKT" evidence="15">
    <location>
        <begin position="529"/>
        <end position="564"/>
    </location>
</feature>
<keyword evidence="5 12" id="KW-0378">Hydrolase</keyword>
<feature type="binding site" evidence="12">
    <location>
        <position position="216"/>
    </location>
    <ligand>
        <name>Zn(2+)</name>
        <dbReference type="ChEBI" id="CHEBI:29105"/>
        <note>catalytic</note>
    </ligand>
</feature>
<evidence type="ECO:0000313" key="18">
    <source>
        <dbReference type="Proteomes" id="UP001177023"/>
    </source>
</evidence>
<dbReference type="PRINTS" id="PR00480">
    <property type="entry name" value="ASTACIN"/>
</dbReference>
<evidence type="ECO:0000313" key="17">
    <source>
        <dbReference type="EMBL" id="CAJ0583344.1"/>
    </source>
</evidence>
<keyword evidence="3 12" id="KW-0479">Metal-binding</keyword>
<feature type="disulfide bond" evidence="11">
    <location>
        <begin position="368"/>
        <end position="402"/>
    </location>
</feature>
<dbReference type="GO" id="GO:0006508">
    <property type="term" value="P:proteolysis"/>
    <property type="evidence" value="ECO:0007669"/>
    <property type="project" value="UniProtKB-KW"/>
</dbReference>
<comment type="function">
    <text evidence="1">Metalloprotease.</text>
</comment>
<dbReference type="FunFam" id="3.40.390.10:FF:000015">
    <property type="entry name" value="Meprin A subunit"/>
    <property type="match status" value="1"/>
</dbReference>
<feature type="signal peptide" evidence="13">
    <location>
        <begin position="1"/>
        <end position="17"/>
    </location>
</feature>
<dbReference type="GO" id="GO:0004222">
    <property type="term" value="F:metalloendopeptidase activity"/>
    <property type="evidence" value="ECO:0007669"/>
    <property type="project" value="UniProtKB-UniRule"/>
</dbReference>
<sequence length="564" mass="62606">MDRVLLYFFAIVGSTVAVSKNVMFDDSLLFDRSNTEYETVLSPSDFELAAQLADSIQHAEGDIWDSDAMYSKGKFEGDIANPNLNASTMELFVNGGKVEGNGGNYYNAIKNRLQLWPNGKIPYTISSQYSSYRYLELIDKKQFSRFRRSMIAAAMNEYATHTCISWVPKGANDVNYVHIFPDRGCYSMVGKMGGKQSLSLGSGCIQKGIIIHEMMHAVGFFHEQSRTDRDDWITILWNNIQPGMQGQFEKYGHGTIQSLDTSYDYSSIMHYGNKAFSRNGQPTIVPKKTGANIGQRSGFSGVDSHKINKLYQCTDTINYMIYFRTRPEGNDHPTGRRYRGINHCPTTATNLPPLPSRSYPPPAPTIECRNLRGDCDDLASQGWCTRNPGWMRQHCPISCGMCKPATKPAPVVVPVATTTTPSPMTRPQPSTLPPPQPIAVGDCDDLRVDCDHLMKQRYCKTAPTFMKQNCAKTCGFCFKPIPTEVPDVKGPAVVTNQPLISMWRSSTAPPAPGPTTNTGVVQPPTPHPCEDKKHFCAHWKGAGFCEGIFASYMRKNCPASCGHC</sequence>
<evidence type="ECO:0000256" key="12">
    <source>
        <dbReference type="PROSITE-ProRule" id="PRU01211"/>
    </source>
</evidence>
<dbReference type="Pfam" id="PF01400">
    <property type="entry name" value="Astacin"/>
    <property type="match status" value="1"/>
</dbReference>
<keyword evidence="4 13" id="KW-0732">Signal</keyword>
<keyword evidence="8" id="KW-0865">Zymogen</keyword>
<feature type="domain" description="ShKT" evidence="15">
    <location>
        <begin position="368"/>
        <end position="402"/>
    </location>
</feature>
<dbReference type="PANTHER" id="PTHR10127">
    <property type="entry name" value="DISCOIDIN, CUB, EGF, LAMININ , AND ZINC METALLOPROTEASE DOMAIN CONTAINING"/>
    <property type="match status" value="1"/>
</dbReference>
<feature type="binding site" evidence="12">
    <location>
        <position position="222"/>
    </location>
    <ligand>
        <name>Zn(2+)</name>
        <dbReference type="ChEBI" id="CHEBI:29105"/>
        <note>catalytic</note>
    </ligand>
</feature>
<dbReference type="InterPro" id="IPR024079">
    <property type="entry name" value="MetalloPept_cat_dom_sf"/>
</dbReference>
<feature type="domain" description="Peptidase M12A" evidence="16">
    <location>
        <begin position="107"/>
        <end position="314"/>
    </location>
</feature>
<keyword evidence="18" id="KW-1185">Reference proteome</keyword>
<dbReference type="EC" id="3.4.24.-" evidence="13"/>
<dbReference type="GO" id="GO:0008270">
    <property type="term" value="F:zinc ion binding"/>
    <property type="evidence" value="ECO:0007669"/>
    <property type="project" value="UniProtKB-UniRule"/>
</dbReference>
<feature type="non-terminal residue" evidence="17">
    <location>
        <position position="1"/>
    </location>
</feature>
<organism evidence="17 18">
    <name type="scientific">Mesorhabditis spiculigera</name>
    <dbReference type="NCBI Taxonomy" id="96644"/>
    <lineage>
        <taxon>Eukaryota</taxon>
        <taxon>Metazoa</taxon>
        <taxon>Ecdysozoa</taxon>
        <taxon>Nematoda</taxon>
        <taxon>Chromadorea</taxon>
        <taxon>Rhabditida</taxon>
        <taxon>Rhabditina</taxon>
        <taxon>Rhabditomorpha</taxon>
        <taxon>Rhabditoidea</taxon>
        <taxon>Rhabditidae</taxon>
        <taxon>Mesorhabditinae</taxon>
        <taxon>Mesorhabditis</taxon>
    </lineage>
</organism>
<feature type="active site" evidence="12">
    <location>
        <position position="213"/>
    </location>
</feature>
<feature type="binding site" evidence="12">
    <location>
        <position position="212"/>
    </location>
    <ligand>
        <name>Zn(2+)</name>
        <dbReference type="ChEBI" id="CHEBI:29105"/>
        <note>catalytic</note>
    </ligand>
</feature>
<comment type="caution">
    <text evidence="17">The sequence shown here is derived from an EMBL/GenBank/DDBJ whole genome shotgun (WGS) entry which is preliminary data.</text>
</comment>
<evidence type="ECO:0000256" key="5">
    <source>
        <dbReference type="ARBA" id="ARBA00022801"/>
    </source>
</evidence>